<name>Q8SCI5_9VIRU</name>
<dbReference type="RefSeq" id="NP_604421.1">
    <property type="nucleotide sequence ID" value="NC_003460.1"/>
</dbReference>
<keyword evidence="2" id="KW-1185">Reference proteome</keyword>
<evidence type="ECO:0000313" key="2">
    <source>
        <dbReference type="Proteomes" id="UP000001707"/>
    </source>
</evidence>
<sequence>MIILCGTVADTSVRHVEPANGAPFDVQLVHILMGRWVDAVALAKDFQGDAPGLGEVVALEVIATPFARRKGGAGIQYTALRRVSSLPTASRAVAAA</sequence>
<accession>Q8SCI5</accession>
<evidence type="ECO:0000313" key="1">
    <source>
        <dbReference type="EMBL" id="AAL91694.1"/>
    </source>
</evidence>
<reference evidence="1 2" key="1">
    <citation type="journal article" date="2002" name="J. Bacteriol.">
        <title>Filamentous phage active on the gram-positive bacterium Propionibacterium freudenreichii.</title>
        <authorList>
            <person name="Chopin M.C."/>
            <person name="Rouault A."/>
            <person name="Ehrlich S.D."/>
            <person name="Gautier M."/>
        </authorList>
    </citation>
    <scope>NUCLEOTIDE SEQUENCE</scope>
</reference>
<dbReference type="Proteomes" id="UP000001707">
    <property type="component" value="Segment"/>
</dbReference>
<protein>
    <submittedName>
        <fullName evidence="1">Orf1</fullName>
    </submittedName>
</protein>
<dbReference type="EMBL" id="AF428260">
    <property type="protein sequence ID" value="AAL91694.1"/>
    <property type="molecule type" value="Genomic_DNA"/>
</dbReference>
<proteinExistence type="predicted"/>
<organism evidence="1 2">
    <name type="scientific">Propionibacterium phage B5</name>
    <dbReference type="NCBI Taxonomy" id="189836"/>
    <lineage>
        <taxon>Viruses</taxon>
        <taxon>Monodnaviria</taxon>
        <taxon>Loebvirae</taxon>
        <taxon>Hofneiviricota</taxon>
        <taxon>Faserviricetes</taxon>
        <taxon>Tubulavirales</taxon>
        <taxon>Paulinoviridae</taxon>
        <taxon>Bifilivirus</taxon>
        <taxon>Bifilivirus B5</taxon>
    </lineage>
</organism>
<dbReference type="GeneID" id="935247"/>
<dbReference type="KEGG" id="vg:935247"/>